<proteinExistence type="predicted"/>
<feature type="compositionally biased region" description="Polar residues" evidence="1">
    <location>
        <begin position="81"/>
        <end position="104"/>
    </location>
</feature>
<accession>A0A8T0FY35</accession>
<comment type="caution">
    <text evidence="2">The sequence shown here is derived from an EMBL/GenBank/DDBJ whole genome shotgun (WGS) entry which is preliminary data.</text>
</comment>
<evidence type="ECO:0000313" key="3">
    <source>
        <dbReference type="Proteomes" id="UP000807504"/>
    </source>
</evidence>
<reference evidence="2" key="1">
    <citation type="journal article" date="2020" name="bioRxiv">
        <title>Chromosome-level reference genome of the European wasp spider Argiope bruennichi: a resource for studies on range expansion and evolutionary adaptation.</title>
        <authorList>
            <person name="Sheffer M.M."/>
            <person name="Hoppe A."/>
            <person name="Krehenwinkel H."/>
            <person name="Uhl G."/>
            <person name="Kuss A.W."/>
            <person name="Jensen L."/>
            <person name="Jensen C."/>
            <person name="Gillespie R.G."/>
            <person name="Hoff K.J."/>
            <person name="Prost S."/>
        </authorList>
    </citation>
    <scope>NUCLEOTIDE SEQUENCE</scope>
</reference>
<dbReference type="EMBL" id="JABXBU010000001">
    <property type="protein sequence ID" value="KAF8795672.1"/>
    <property type="molecule type" value="Genomic_DNA"/>
</dbReference>
<gene>
    <name evidence="2" type="ORF">HNY73_000144</name>
</gene>
<reference evidence="2" key="2">
    <citation type="submission" date="2020-06" db="EMBL/GenBank/DDBJ databases">
        <authorList>
            <person name="Sheffer M."/>
        </authorList>
    </citation>
    <scope>NUCLEOTIDE SEQUENCE</scope>
</reference>
<organism evidence="2 3">
    <name type="scientific">Argiope bruennichi</name>
    <name type="common">Wasp spider</name>
    <name type="synonym">Aranea bruennichi</name>
    <dbReference type="NCBI Taxonomy" id="94029"/>
    <lineage>
        <taxon>Eukaryota</taxon>
        <taxon>Metazoa</taxon>
        <taxon>Ecdysozoa</taxon>
        <taxon>Arthropoda</taxon>
        <taxon>Chelicerata</taxon>
        <taxon>Arachnida</taxon>
        <taxon>Araneae</taxon>
        <taxon>Araneomorphae</taxon>
        <taxon>Entelegynae</taxon>
        <taxon>Araneoidea</taxon>
        <taxon>Araneidae</taxon>
        <taxon>Argiope</taxon>
    </lineage>
</organism>
<dbReference type="Proteomes" id="UP000807504">
    <property type="component" value="Unassembled WGS sequence"/>
</dbReference>
<dbReference type="AlphaFoldDB" id="A0A8T0FY35"/>
<evidence type="ECO:0000256" key="1">
    <source>
        <dbReference type="SAM" id="MobiDB-lite"/>
    </source>
</evidence>
<sequence length="104" mass="11985">MKEETADKMSFFLCRDIDPGGKLTSSVSEQLSTPRQCKLERFEGLEINVSRIKVISFVTKMKRKGSFRRRSSIRKKRGKSQTTLQPTTYENTPIGHTSNSKWIK</sequence>
<evidence type="ECO:0000313" key="2">
    <source>
        <dbReference type="EMBL" id="KAF8795672.1"/>
    </source>
</evidence>
<name>A0A8T0FY35_ARGBR</name>
<protein>
    <submittedName>
        <fullName evidence="2">Uncharacterized protein</fullName>
    </submittedName>
</protein>
<feature type="region of interest" description="Disordered" evidence="1">
    <location>
        <begin position="66"/>
        <end position="104"/>
    </location>
</feature>
<keyword evidence="3" id="KW-1185">Reference proteome</keyword>
<feature type="compositionally biased region" description="Basic residues" evidence="1">
    <location>
        <begin position="66"/>
        <end position="79"/>
    </location>
</feature>